<reference evidence="2 3" key="1">
    <citation type="submission" date="2015-09" db="EMBL/GenBank/DDBJ databases">
        <authorList>
            <consortium name="Pathogen Informatics"/>
        </authorList>
    </citation>
    <scope>NUCLEOTIDE SEQUENCE [LARGE SCALE GENOMIC DNA]</scope>
    <source>
        <strain evidence="2 3">2789STDY5608850</strain>
    </source>
</reference>
<dbReference type="InterPro" id="IPR024760">
    <property type="entry name" value="HTH_dom_conjug_TS-like"/>
</dbReference>
<feature type="domain" description="Helix-turn-helix conjugative transposon-like" evidence="1">
    <location>
        <begin position="5"/>
        <end position="58"/>
    </location>
</feature>
<dbReference type="InterPro" id="IPR013325">
    <property type="entry name" value="RNA_pol_sigma_r2"/>
</dbReference>
<dbReference type="GO" id="GO:0003700">
    <property type="term" value="F:DNA-binding transcription factor activity"/>
    <property type="evidence" value="ECO:0007669"/>
    <property type="project" value="InterPro"/>
</dbReference>
<evidence type="ECO:0000259" key="1">
    <source>
        <dbReference type="Pfam" id="PF12645"/>
    </source>
</evidence>
<dbReference type="SUPFAM" id="SSF88946">
    <property type="entry name" value="Sigma2 domain of RNA polymerase sigma factors"/>
    <property type="match status" value="1"/>
</dbReference>
<name>A0A174BTC7_9FIRM</name>
<organism evidence="2 3">
    <name type="scientific">Hungatella hathewayi</name>
    <dbReference type="NCBI Taxonomy" id="154046"/>
    <lineage>
        <taxon>Bacteria</taxon>
        <taxon>Bacillati</taxon>
        <taxon>Bacillota</taxon>
        <taxon>Clostridia</taxon>
        <taxon>Lachnospirales</taxon>
        <taxon>Lachnospiraceae</taxon>
        <taxon>Hungatella</taxon>
    </lineage>
</organism>
<gene>
    <name evidence="2" type="ORF">ERS852407_01715</name>
</gene>
<evidence type="ECO:0000313" key="2">
    <source>
        <dbReference type="EMBL" id="CUO04034.1"/>
    </source>
</evidence>
<dbReference type="Proteomes" id="UP000095651">
    <property type="component" value="Unassembled WGS sequence"/>
</dbReference>
<dbReference type="AlphaFoldDB" id="A0A174BTC7"/>
<dbReference type="RefSeq" id="WP_055654191.1">
    <property type="nucleotide sequence ID" value="NZ_CABIXC010000003.1"/>
</dbReference>
<proteinExistence type="predicted"/>
<evidence type="ECO:0000313" key="3">
    <source>
        <dbReference type="Proteomes" id="UP000095651"/>
    </source>
</evidence>
<sequence>MNFKELLMKAKRGDKEAREELFLMYRPMVLSRSRIKGIFSEDLYQELSKTFVSCIEQFSIEGTENEQK</sequence>
<dbReference type="Pfam" id="PF12645">
    <property type="entry name" value="HTH_16"/>
    <property type="match status" value="1"/>
</dbReference>
<accession>A0A174BTC7</accession>
<dbReference type="GO" id="GO:0006352">
    <property type="term" value="P:DNA-templated transcription initiation"/>
    <property type="evidence" value="ECO:0007669"/>
    <property type="project" value="InterPro"/>
</dbReference>
<dbReference type="EMBL" id="CYZE01000003">
    <property type="protein sequence ID" value="CUO04034.1"/>
    <property type="molecule type" value="Genomic_DNA"/>
</dbReference>
<protein>
    <submittedName>
        <fullName evidence="2">Helix-turn-helix domain</fullName>
    </submittedName>
</protein>